<comment type="caution">
    <text evidence="1">The sequence shown here is derived from an EMBL/GenBank/DDBJ whole genome shotgun (WGS) entry which is preliminary data.</text>
</comment>
<dbReference type="AlphaFoldDB" id="A0AAX2F476"/>
<evidence type="ECO:0000313" key="2">
    <source>
        <dbReference type="Proteomes" id="UP000184105"/>
    </source>
</evidence>
<sequence length="370" mass="43049">MKILLLGEYSNVHNTLARGLRELGHTVTVVSNGDFWKNYPRDIDVTRRPGKMGGMLLMVKIYALLPRLRGYDIVQFINPQFCELKAERLFPLFRYLKKHNKKLVLGGFGMDYYWVNTCSTTMPLRYSDFNIGKELRQNKEASIERKDWIGTEKERLNRLMAEQCNGIVTGLYEYWRCYEPCFPEKTTFIPFPIVVGEAPVIADETPERLNLFIGISKSRSIYKGTDIMLRAAEAVKKDYPDRLNLTVVCGLPFAEYVRRMLGSDAIMDQLYSYTPSMNPLEAMAHGIICIGGGEPENYEIIHETSLHPIINVLPTYESCVKELTRLVNNLNLIPQLRRESYEYVRKHHEYIKVAHQYEVFYRGLLREKEY</sequence>
<organism evidence="1 2">
    <name type="scientific">Prevotella scopos JCM 17725</name>
    <dbReference type="NCBI Taxonomy" id="1236518"/>
    <lineage>
        <taxon>Bacteria</taxon>
        <taxon>Pseudomonadati</taxon>
        <taxon>Bacteroidota</taxon>
        <taxon>Bacteroidia</taxon>
        <taxon>Bacteroidales</taxon>
        <taxon>Prevotellaceae</taxon>
        <taxon>Prevotella</taxon>
    </lineage>
</organism>
<accession>A0AAX2F476</accession>
<dbReference type="SUPFAM" id="SSF53756">
    <property type="entry name" value="UDP-Glycosyltransferase/glycogen phosphorylase"/>
    <property type="match status" value="1"/>
</dbReference>
<gene>
    <name evidence="1" type="ORF">SAMN05444364_11510</name>
</gene>
<keyword evidence="2" id="KW-1185">Reference proteome</keyword>
<evidence type="ECO:0000313" key="1">
    <source>
        <dbReference type="EMBL" id="SHF88412.1"/>
    </source>
</evidence>
<reference evidence="1 2" key="1">
    <citation type="submission" date="2016-11" db="EMBL/GenBank/DDBJ databases">
        <authorList>
            <person name="Varghese N."/>
            <person name="Submissions S."/>
        </authorList>
    </citation>
    <scope>NUCLEOTIDE SEQUENCE [LARGE SCALE GENOMIC DNA]</scope>
    <source>
        <strain evidence="1 2">DSM 22613</strain>
    </source>
</reference>
<protein>
    <submittedName>
        <fullName evidence="1">Glycosyltransferase involved in cell wall bisynthesis</fullName>
    </submittedName>
</protein>
<proteinExistence type="predicted"/>
<dbReference type="Proteomes" id="UP000184105">
    <property type="component" value="Unassembled WGS sequence"/>
</dbReference>
<name>A0AAX2F476_9BACT</name>
<dbReference type="EMBL" id="FQWA01000015">
    <property type="protein sequence ID" value="SHF88412.1"/>
    <property type="molecule type" value="Genomic_DNA"/>
</dbReference>
<dbReference type="Gene3D" id="3.40.50.2000">
    <property type="entry name" value="Glycogen Phosphorylase B"/>
    <property type="match status" value="1"/>
</dbReference>
<dbReference type="RefSeq" id="WP_065367950.1">
    <property type="nucleotide sequence ID" value="NZ_CP016205.1"/>
</dbReference>